<dbReference type="AlphaFoldDB" id="A0A0H5Q328"/>
<reference evidence="1" key="2">
    <citation type="submission" date="2015-07" db="EMBL/GenBank/DDBJ databases">
        <title>Plasmids, circular viruses and viroids from rat gut.</title>
        <authorList>
            <person name="Jorgensen T.J."/>
            <person name="Hansen M.A."/>
            <person name="Xu Z."/>
            <person name="Tabak M.A."/>
            <person name="Sorensen S.J."/>
            <person name="Hansen L.H."/>
        </authorList>
    </citation>
    <scope>NUCLEOTIDE SEQUENCE</scope>
    <source>
        <strain evidence="1">RGFK0772</strain>
    </source>
</reference>
<name>A0A0H5Q328_9ZZZZ</name>
<proteinExistence type="predicted"/>
<evidence type="ECO:0000313" key="1">
    <source>
        <dbReference type="EMBL" id="CRY95794.1"/>
    </source>
</evidence>
<protein>
    <submittedName>
        <fullName evidence="1">Uncharacterized protein</fullName>
    </submittedName>
</protein>
<sequence length="62" mass="7111">MGRKLTSEEISFLFASSLFMDSSTKYKFLYLLVEHFCDCSDKRDSPISACLLFDTDRGLDSE</sequence>
<dbReference type="EMBL" id="LN853381">
    <property type="protein sequence ID" value="CRY95794.1"/>
    <property type="molecule type" value="Genomic_DNA"/>
</dbReference>
<accession>A0A0H5Q328</accession>
<organism evidence="1">
    <name type="scientific">uncultured prokaryote</name>
    <dbReference type="NCBI Taxonomy" id="198431"/>
    <lineage>
        <taxon>unclassified sequences</taxon>
        <taxon>environmental samples</taxon>
    </lineage>
</organism>
<reference evidence="1" key="1">
    <citation type="submission" date="2015-06" db="EMBL/GenBank/DDBJ databases">
        <authorList>
            <person name="Joergensen T."/>
        </authorList>
    </citation>
    <scope>NUCLEOTIDE SEQUENCE</scope>
    <source>
        <strain evidence="1">RGFK0772</strain>
    </source>
</reference>